<gene>
    <name evidence="1" type="primary">g1552</name>
    <name evidence="1" type="ORF">NpPPO83_00001552</name>
</gene>
<name>A0ACB5RZ85_9PEZI</name>
<reference evidence="1" key="1">
    <citation type="submission" date="2024-09" db="EMBL/GenBank/DDBJ databases">
        <title>Draft Genome Sequences of Neofusicoccum parvum.</title>
        <authorList>
            <person name="Ashida A."/>
            <person name="Camagna M."/>
            <person name="Tanaka A."/>
            <person name="Takemoto D."/>
        </authorList>
    </citation>
    <scope>NUCLEOTIDE SEQUENCE</scope>
    <source>
        <strain evidence="1">PPO83</strain>
    </source>
</reference>
<dbReference type="Proteomes" id="UP001165186">
    <property type="component" value="Unassembled WGS sequence"/>
</dbReference>
<proteinExistence type="predicted"/>
<evidence type="ECO:0000313" key="2">
    <source>
        <dbReference type="Proteomes" id="UP001165186"/>
    </source>
</evidence>
<keyword evidence="2" id="KW-1185">Reference proteome</keyword>
<comment type="caution">
    <text evidence="1">The sequence shown here is derived from an EMBL/GenBank/DDBJ whole genome shotgun (WGS) entry which is preliminary data.</text>
</comment>
<sequence length="199" mass="22093">MRPRSPEPAQAQAAASIADSTRARELYKYFQPPRRPQNTVSISRSAVPDTVLTAHAQLVAWRLNVQRALVSLIDRETQYFVAESTKTLDLANADEFESPNDAVWAGCISVPKAGRLCEHTIEQNSASDGSPAYFEVLDLTKDDRFSSLPFVAGEPHFRYYVGVPLRTKKGVPIGSLFAMDDKPREPINESARKWIATAD</sequence>
<accession>A0ACB5RZ85</accession>
<dbReference type="EMBL" id="BSXG01000022">
    <property type="protein sequence ID" value="GME25780.1"/>
    <property type="molecule type" value="Genomic_DNA"/>
</dbReference>
<protein>
    <submittedName>
        <fullName evidence="1">Uncharacterized protein</fullName>
    </submittedName>
</protein>
<evidence type="ECO:0000313" key="1">
    <source>
        <dbReference type="EMBL" id="GME25780.1"/>
    </source>
</evidence>
<organism evidence="1 2">
    <name type="scientific">Neofusicoccum parvum</name>
    <dbReference type="NCBI Taxonomy" id="310453"/>
    <lineage>
        <taxon>Eukaryota</taxon>
        <taxon>Fungi</taxon>
        <taxon>Dikarya</taxon>
        <taxon>Ascomycota</taxon>
        <taxon>Pezizomycotina</taxon>
        <taxon>Dothideomycetes</taxon>
        <taxon>Dothideomycetes incertae sedis</taxon>
        <taxon>Botryosphaeriales</taxon>
        <taxon>Botryosphaeriaceae</taxon>
        <taxon>Neofusicoccum</taxon>
    </lineage>
</organism>